<keyword evidence="2" id="KW-1003">Cell membrane</keyword>
<evidence type="ECO:0008006" key="11">
    <source>
        <dbReference type="Google" id="ProtNLM"/>
    </source>
</evidence>
<evidence type="ECO:0000256" key="6">
    <source>
        <dbReference type="SAM" id="Phobius"/>
    </source>
</evidence>
<comment type="subcellular location">
    <subcellularLocation>
        <location evidence="1">Cell membrane</location>
        <topology evidence="1">Multi-pass membrane protein</topology>
    </subcellularLocation>
</comment>
<dbReference type="EMBL" id="CAMAPD010000003">
    <property type="protein sequence ID" value="CAH9052913.1"/>
    <property type="molecule type" value="Genomic_DNA"/>
</dbReference>
<feature type="transmembrane region" description="Helical" evidence="6">
    <location>
        <begin position="406"/>
        <end position="424"/>
    </location>
</feature>
<protein>
    <recommendedName>
        <fullName evidence="11">Polysaccharide biosynthesis protein</fullName>
    </recommendedName>
</protein>
<reference evidence="8 10" key="1">
    <citation type="submission" date="2022-07" db="EMBL/GenBank/DDBJ databases">
        <authorList>
            <person name="Criscuolo A."/>
        </authorList>
    </citation>
    <scope>NUCLEOTIDE SEQUENCE</scope>
    <source>
        <strain evidence="10">CIP 111951</strain>
        <strain evidence="8">CIP111854</strain>
        <strain evidence="7">CIP111951</strain>
    </source>
</reference>
<feature type="transmembrane region" description="Helical" evidence="6">
    <location>
        <begin position="469"/>
        <end position="490"/>
    </location>
</feature>
<dbReference type="Pfam" id="PF01943">
    <property type="entry name" value="Polysacc_synt"/>
    <property type="match status" value="1"/>
</dbReference>
<proteinExistence type="predicted"/>
<feature type="transmembrane region" description="Helical" evidence="6">
    <location>
        <begin position="379"/>
        <end position="400"/>
    </location>
</feature>
<evidence type="ECO:0000313" key="10">
    <source>
        <dbReference type="Proteomes" id="UP001152485"/>
    </source>
</evidence>
<dbReference type="Proteomes" id="UP001152467">
    <property type="component" value="Unassembled WGS sequence"/>
</dbReference>
<feature type="transmembrane region" description="Helical" evidence="6">
    <location>
        <begin position="38"/>
        <end position="62"/>
    </location>
</feature>
<feature type="transmembrane region" description="Helical" evidence="6">
    <location>
        <begin position="184"/>
        <end position="204"/>
    </location>
</feature>
<dbReference type="RefSeq" id="WP_261591915.1">
    <property type="nucleotide sequence ID" value="NZ_CAMAPC010000005.1"/>
</dbReference>
<dbReference type="GO" id="GO:0005886">
    <property type="term" value="C:plasma membrane"/>
    <property type="evidence" value="ECO:0007669"/>
    <property type="project" value="UniProtKB-SubCell"/>
</dbReference>
<evidence type="ECO:0000256" key="5">
    <source>
        <dbReference type="ARBA" id="ARBA00023136"/>
    </source>
</evidence>
<evidence type="ECO:0000256" key="1">
    <source>
        <dbReference type="ARBA" id="ARBA00004651"/>
    </source>
</evidence>
<feature type="transmembrane region" description="Helical" evidence="6">
    <location>
        <begin position="12"/>
        <end position="32"/>
    </location>
</feature>
<comment type="caution">
    <text evidence="8">The sequence shown here is derived from an EMBL/GenBank/DDBJ whole genome shotgun (WGS) entry which is preliminary data.</text>
</comment>
<feature type="transmembrane region" description="Helical" evidence="6">
    <location>
        <begin position="153"/>
        <end position="178"/>
    </location>
</feature>
<feature type="transmembrane region" description="Helical" evidence="6">
    <location>
        <begin position="225"/>
        <end position="245"/>
    </location>
</feature>
<evidence type="ECO:0000256" key="3">
    <source>
        <dbReference type="ARBA" id="ARBA00022692"/>
    </source>
</evidence>
<evidence type="ECO:0000256" key="2">
    <source>
        <dbReference type="ARBA" id="ARBA00022475"/>
    </source>
</evidence>
<feature type="transmembrane region" description="Helical" evidence="6">
    <location>
        <begin position="82"/>
        <end position="103"/>
    </location>
</feature>
<dbReference type="EMBL" id="CAMAPC010000005">
    <property type="protein sequence ID" value="CAH9056617.1"/>
    <property type="molecule type" value="Genomic_DNA"/>
</dbReference>
<keyword evidence="5 6" id="KW-0472">Membrane</keyword>
<gene>
    <name evidence="8" type="ORF">PSECIP111854_01829</name>
    <name evidence="7" type="ORF">PSECIP111951_00714</name>
</gene>
<dbReference type="PANTHER" id="PTHR30250:SF26">
    <property type="entry name" value="PSMA PROTEIN"/>
    <property type="match status" value="1"/>
</dbReference>
<evidence type="ECO:0000256" key="4">
    <source>
        <dbReference type="ARBA" id="ARBA00022989"/>
    </source>
</evidence>
<keyword evidence="4 6" id="KW-1133">Transmembrane helix</keyword>
<dbReference type="Proteomes" id="UP001152485">
    <property type="component" value="Unassembled WGS sequence"/>
</dbReference>
<evidence type="ECO:0000313" key="9">
    <source>
        <dbReference type="Proteomes" id="UP001152467"/>
    </source>
</evidence>
<dbReference type="InterPro" id="IPR050833">
    <property type="entry name" value="Poly_Biosynth_Transport"/>
</dbReference>
<dbReference type="InterPro" id="IPR002797">
    <property type="entry name" value="Polysacc_synth"/>
</dbReference>
<dbReference type="PANTHER" id="PTHR30250">
    <property type="entry name" value="PST FAMILY PREDICTED COLANIC ACID TRANSPORTER"/>
    <property type="match status" value="1"/>
</dbReference>
<feature type="transmembrane region" description="Helical" evidence="6">
    <location>
        <begin position="265"/>
        <end position="287"/>
    </location>
</feature>
<feature type="transmembrane region" description="Helical" evidence="6">
    <location>
        <begin position="308"/>
        <end position="335"/>
    </location>
</feature>
<accession>A0A9W4QWT1</accession>
<feature type="transmembrane region" description="Helical" evidence="6">
    <location>
        <begin position="436"/>
        <end position="457"/>
    </location>
</feature>
<sequence length="507" mass="56382">MSTLKRNIIANYASQLYVTGVGIVILPLYVNYMGAEAYGLVGFFAMLQAWFTLLDLGLTPTISRETARYKGGSMSALEFRRLFRALSMIFAGIAIIGAGGLLLSSKWIASNWLTVELLSLEEVTFAVQVMALSVALRWLCGLYRGVVTGSEKLVWLSVFNVFVATMRFIAVFFSMWLYGFTPKVFFIHQMIVAFIELSGVWCMAQRLIPSINSQREFIGWSFEPVAPFLKFSLMIAFTSSMWVLITQTDKLILSGILSLTEYGYFTLAVLVASGIMVISGPISNAIMPRMSRLHAEGKQEELASVYRNATQLVSVIAGSAAITIALCAESLLLIWSGDEQLAKKVAPILRLYAIGNGMLALSAFPYYLQYAIGNLRYHFVGNFILALVLLPAISIAASLHGAIGAGWVWLSVNIFYLLFWASFVHYKLLRGLTVRWILSDVLCIVIPALILSSAYILFSLVMEQKNNTIFSNFLFIVLTAVFSFIGSLSFNRKFRDWGGKVFKVVNR</sequence>
<organism evidence="8 9">
    <name type="scientific">Pseudoalteromonas holothuriae</name>
    <dbReference type="NCBI Taxonomy" id="2963714"/>
    <lineage>
        <taxon>Bacteria</taxon>
        <taxon>Pseudomonadati</taxon>
        <taxon>Pseudomonadota</taxon>
        <taxon>Gammaproteobacteria</taxon>
        <taxon>Alteromonadales</taxon>
        <taxon>Pseudoalteromonadaceae</taxon>
        <taxon>Pseudoalteromonas</taxon>
    </lineage>
</organism>
<keyword evidence="9" id="KW-1185">Reference proteome</keyword>
<name>A0A9W4QWT1_9GAMM</name>
<feature type="transmembrane region" description="Helical" evidence="6">
    <location>
        <begin position="347"/>
        <end position="367"/>
    </location>
</feature>
<evidence type="ECO:0000313" key="8">
    <source>
        <dbReference type="EMBL" id="CAH9056617.1"/>
    </source>
</evidence>
<feature type="transmembrane region" description="Helical" evidence="6">
    <location>
        <begin position="123"/>
        <end position="141"/>
    </location>
</feature>
<dbReference type="AlphaFoldDB" id="A0A9W4QWT1"/>
<keyword evidence="3 6" id="KW-0812">Transmembrane</keyword>
<evidence type="ECO:0000313" key="7">
    <source>
        <dbReference type="EMBL" id="CAH9052913.1"/>
    </source>
</evidence>